<organism evidence="2">
    <name type="scientific">Niallia circulans</name>
    <name type="common">Bacillus circulans</name>
    <dbReference type="NCBI Taxonomy" id="1397"/>
    <lineage>
        <taxon>Bacteria</taxon>
        <taxon>Bacillati</taxon>
        <taxon>Bacillota</taxon>
        <taxon>Bacilli</taxon>
        <taxon>Bacillales</taxon>
        <taxon>Bacillaceae</taxon>
        <taxon>Niallia</taxon>
    </lineage>
</organism>
<reference evidence="2" key="1">
    <citation type="submission" date="2018-10" db="EMBL/GenBank/DDBJ databases">
        <title>FDA dAtabase for Regulatory Grade micrObial Sequences (FDA-ARGOS): Supporting development and validation of Infectious Disease Dx tests.</title>
        <authorList>
            <person name="Minogue T."/>
            <person name="Wolcott M."/>
            <person name="Wasieloski L."/>
            <person name="Aguilar W."/>
            <person name="Moore D."/>
            <person name="Tallon L.J."/>
            <person name="Sadzewicz L."/>
            <person name="Sengamalay N."/>
            <person name="Ott S."/>
            <person name="Godinez A."/>
            <person name="Nagaraj S."/>
            <person name="Vavikolanu K."/>
            <person name="Vyas G."/>
            <person name="Nadendla S."/>
            <person name="Aluvathingal J."/>
            <person name="Sichtig H."/>
        </authorList>
    </citation>
    <scope>NUCLEOTIDE SEQUENCE</scope>
    <source>
        <strain evidence="2">FDAARGOS_343</strain>
        <plasmid evidence="2">unnamed2</plasmid>
    </source>
</reference>
<keyword evidence="1" id="KW-1133">Transmembrane helix</keyword>
<comment type="caution">
    <text evidence="2">The sequence shown here is derived from an EMBL/GenBank/DDBJ whole genome shotgun (WGS) entry which is preliminary data.</text>
</comment>
<feature type="transmembrane region" description="Helical" evidence="1">
    <location>
        <begin position="39"/>
        <end position="59"/>
    </location>
</feature>
<keyword evidence="2" id="KW-0614">Plasmid</keyword>
<gene>
    <name evidence="2" type="ORF">CEQ21_07985</name>
</gene>
<accession>A0A553SQN3</accession>
<keyword evidence="1" id="KW-0812">Transmembrane</keyword>
<sequence length="67" mass="7903">MIKKMAFKFIKYSIILISFLFIYNYVVGNVVSNAVDDNFGPMLWLIKVAVMLFLIRLLIRIFKKKRG</sequence>
<dbReference type="AlphaFoldDB" id="A0A553SQN3"/>
<evidence type="ECO:0000256" key="1">
    <source>
        <dbReference type="SAM" id="Phobius"/>
    </source>
</evidence>
<dbReference type="EMBL" id="RIBP01000003">
    <property type="protein sequence ID" value="TRZ39299.1"/>
    <property type="molecule type" value="Genomic_DNA"/>
</dbReference>
<feature type="transmembrane region" description="Helical" evidence="1">
    <location>
        <begin position="9"/>
        <end position="27"/>
    </location>
</feature>
<name>A0A553SQN3_NIACI</name>
<geneLocation type="plasmid" evidence="2">
    <name>unnamed2</name>
</geneLocation>
<proteinExistence type="predicted"/>
<protein>
    <submittedName>
        <fullName evidence="2">Uncharacterized protein</fullName>
    </submittedName>
</protein>
<evidence type="ECO:0000313" key="2">
    <source>
        <dbReference type="EMBL" id="TRZ39299.1"/>
    </source>
</evidence>
<keyword evidence="1" id="KW-0472">Membrane</keyword>
<dbReference type="Proteomes" id="UP000319837">
    <property type="component" value="Plasmid unnamed2"/>
</dbReference>